<sequence>MLMRLKLRHDILGLCYGARQAFTIERFFWRLWSILTGHRGRYYSQSHHSKPANTAIMP</sequence>
<reference evidence="1 2" key="1">
    <citation type="submission" date="2014-04" db="EMBL/GenBank/DDBJ databases">
        <authorList>
            <consortium name="DOE Joint Genome Institute"/>
            <person name="Kuo A."/>
            <person name="Tarkka M."/>
            <person name="Buscot F."/>
            <person name="Kohler A."/>
            <person name="Nagy L.G."/>
            <person name="Floudas D."/>
            <person name="Copeland A."/>
            <person name="Barry K.W."/>
            <person name="Cichocki N."/>
            <person name="Veneault-Fourrey C."/>
            <person name="LaButti K."/>
            <person name="Lindquist E.A."/>
            <person name="Lipzen A."/>
            <person name="Lundell T."/>
            <person name="Morin E."/>
            <person name="Murat C."/>
            <person name="Sun H."/>
            <person name="Tunlid A."/>
            <person name="Henrissat B."/>
            <person name="Grigoriev I.V."/>
            <person name="Hibbett D.S."/>
            <person name="Martin F."/>
            <person name="Nordberg H.P."/>
            <person name="Cantor M.N."/>
            <person name="Hua S.X."/>
        </authorList>
    </citation>
    <scope>NUCLEOTIDE SEQUENCE [LARGE SCALE GENOMIC DNA]</scope>
    <source>
        <strain evidence="1 2">F 1598</strain>
    </source>
</reference>
<evidence type="ECO:0000313" key="1">
    <source>
        <dbReference type="EMBL" id="KIM91462.1"/>
    </source>
</evidence>
<gene>
    <name evidence="1" type="ORF">PILCRDRAFT_810728</name>
</gene>
<reference evidence="2" key="2">
    <citation type="submission" date="2015-01" db="EMBL/GenBank/DDBJ databases">
        <title>Evolutionary Origins and Diversification of the Mycorrhizal Mutualists.</title>
        <authorList>
            <consortium name="DOE Joint Genome Institute"/>
            <consortium name="Mycorrhizal Genomics Consortium"/>
            <person name="Kohler A."/>
            <person name="Kuo A."/>
            <person name="Nagy L.G."/>
            <person name="Floudas D."/>
            <person name="Copeland A."/>
            <person name="Barry K.W."/>
            <person name="Cichocki N."/>
            <person name="Veneault-Fourrey C."/>
            <person name="LaButti K."/>
            <person name="Lindquist E.A."/>
            <person name="Lipzen A."/>
            <person name="Lundell T."/>
            <person name="Morin E."/>
            <person name="Murat C."/>
            <person name="Riley R."/>
            <person name="Ohm R."/>
            <person name="Sun H."/>
            <person name="Tunlid A."/>
            <person name="Henrissat B."/>
            <person name="Grigoriev I.V."/>
            <person name="Hibbett D.S."/>
            <person name="Martin F."/>
        </authorList>
    </citation>
    <scope>NUCLEOTIDE SEQUENCE [LARGE SCALE GENOMIC DNA]</scope>
    <source>
        <strain evidence="2">F 1598</strain>
    </source>
</reference>
<keyword evidence="2" id="KW-1185">Reference proteome</keyword>
<dbReference type="HOGENOM" id="CLU_2979873_0_0_1"/>
<dbReference type="EMBL" id="KN832971">
    <property type="protein sequence ID" value="KIM91462.1"/>
    <property type="molecule type" value="Genomic_DNA"/>
</dbReference>
<dbReference type="Proteomes" id="UP000054166">
    <property type="component" value="Unassembled WGS sequence"/>
</dbReference>
<organism evidence="1 2">
    <name type="scientific">Piloderma croceum (strain F 1598)</name>
    <dbReference type="NCBI Taxonomy" id="765440"/>
    <lineage>
        <taxon>Eukaryota</taxon>
        <taxon>Fungi</taxon>
        <taxon>Dikarya</taxon>
        <taxon>Basidiomycota</taxon>
        <taxon>Agaricomycotina</taxon>
        <taxon>Agaricomycetes</taxon>
        <taxon>Agaricomycetidae</taxon>
        <taxon>Atheliales</taxon>
        <taxon>Atheliaceae</taxon>
        <taxon>Piloderma</taxon>
    </lineage>
</organism>
<dbReference type="AlphaFoldDB" id="A0A0C3CNZ9"/>
<name>A0A0C3CNZ9_PILCF</name>
<dbReference type="InParanoid" id="A0A0C3CNZ9"/>
<protein>
    <submittedName>
        <fullName evidence="1">Uncharacterized protein</fullName>
    </submittedName>
</protein>
<accession>A0A0C3CNZ9</accession>
<proteinExistence type="predicted"/>
<evidence type="ECO:0000313" key="2">
    <source>
        <dbReference type="Proteomes" id="UP000054166"/>
    </source>
</evidence>